<dbReference type="Gene3D" id="3.30.40.10">
    <property type="entry name" value="Zinc/RING finger domain, C3HC4 (zinc finger)"/>
    <property type="match status" value="1"/>
</dbReference>
<name>A0A9P0VYL2_9ASCO</name>
<feature type="region of interest" description="Disordered" evidence="5">
    <location>
        <begin position="1"/>
        <end position="32"/>
    </location>
</feature>
<gene>
    <name evidence="7" type="ORF">CLIB1423_07S03576</name>
</gene>
<dbReference type="InterPro" id="IPR017455">
    <property type="entry name" value="Znf_FYVE-rel"/>
</dbReference>
<dbReference type="Proteomes" id="UP000837801">
    <property type="component" value="Unassembled WGS sequence"/>
</dbReference>
<feature type="compositionally biased region" description="Polar residues" evidence="5">
    <location>
        <begin position="386"/>
        <end position="420"/>
    </location>
</feature>
<feature type="compositionally biased region" description="Low complexity" evidence="5">
    <location>
        <begin position="227"/>
        <end position="247"/>
    </location>
</feature>
<accession>A0A9P0VYL2</accession>
<comment type="caution">
    <text evidence="7">The sequence shown here is derived from an EMBL/GenBank/DDBJ whole genome shotgun (WGS) entry which is preliminary data.</text>
</comment>
<feature type="region of interest" description="Disordered" evidence="5">
    <location>
        <begin position="205"/>
        <end position="269"/>
    </location>
</feature>
<evidence type="ECO:0000256" key="4">
    <source>
        <dbReference type="PROSITE-ProRule" id="PRU00091"/>
    </source>
</evidence>
<evidence type="ECO:0000313" key="8">
    <source>
        <dbReference type="Proteomes" id="UP000837801"/>
    </source>
</evidence>
<dbReference type="SUPFAM" id="SSF57903">
    <property type="entry name" value="FYVE/PHD zinc finger"/>
    <property type="match status" value="1"/>
</dbReference>
<feature type="region of interest" description="Disordered" evidence="5">
    <location>
        <begin position="93"/>
        <end position="158"/>
    </location>
</feature>
<keyword evidence="1" id="KW-0479">Metal-binding</keyword>
<dbReference type="EMBL" id="CAKXYY010000007">
    <property type="protein sequence ID" value="CAH2352614.1"/>
    <property type="molecule type" value="Genomic_DNA"/>
</dbReference>
<keyword evidence="8" id="KW-1185">Reference proteome</keyword>
<dbReference type="GO" id="GO:0032266">
    <property type="term" value="F:phosphatidylinositol-3-phosphate binding"/>
    <property type="evidence" value="ECO:0007669"/>
    <property type="project" value="UniProtKB-ARBA"/>
</dbReference>
<feature type="region of interest" description="Disordered" evidence="5">
    <location>
        <begin position="692"/>
        <end position="721"/>
    </location>
</feature>
<dbReference type="InterPro" id="IPR011011">
    <property type="entry name" value="Znf_FYVE_PHD"/>
</dbReference>
<proteinExistence type="predicted"/>
<dbReference type="PROSITE" id="PS50178">
    <property type="entry name" value="ZF_FYVE"/>
    <property type="match status" value="1"/>
</dbReference>
<evidence type="ECO:0000256" key="3">
    <source>
        <dbReference type="ARBA" id="ARBA00022833"/>
    </source>
</evidence>
<feature type="compositionally biased region" description="Basic and acidic residues" evidence="5">
    <location>
        <begin position="113"/>
        <end position="122"/>
    </location>
</feature>
<feature type="compositionally biased region" description="Low complexity" evidence="5">
    <location>
        <begin position="123"/>
        <end position="139"/>
    </location>
</feature>
<feature type="compositionally biased region" description="Low complexity" evidence="5">
    <location>
        <begin position="99"/>
        <end position="112"/>
    </location>
</feature>
<feature type="compositionally biased region" description="Polar residues" evidence="5">
    <location>
        <begin position="542"/>
        <end position="577"/>
    </location>
</feature>
<dbReference type="AlphaFoldDB" id="A0A9P0VYL2"/>
<evidence type="ECO:0000313" key="7">
    <source>
        <dbReference type="EMBL" id="CAH2352614.1"/>
    </source>
</evidence>
<keyword evidence="3" id="KW-0862">Zinc</keyword>
<dbReference type="GO" id="GO:0008270">
    <property type="term" value="F:zinc ion binding"/>
    <property type="evidence" value="ECO:0007669"/>
    <property type="project" value="UniProtKB-KW"/>
</dbReference>
<evidence type="ECO:0000259" key="6">
    <source>
        <dbReference type="PROSITE" id="PS50178"/>
    </source>
</evidence>
<feature type="domain" description="FYVE-type" evidence="6">
    <location>
        <begin position="477"/>
        <end position="515"/>
    </location>
</feature>
<feature type="region of interest" description="Disordered" evidence="5">
    <location>
        <begin position="451"/>
        <end position="473"/>
    </location>
</feature>
<evidence type="ECO:0000256" key="2">
    <source>
        <dbReference type="ARBA" id="ARBA00022771"/>
    </source>
</evidence>
<evidence type="ECO:0000256" key="1">
    <source>
        <dbReference type="ARBA" id="ARBA00022723"/>
    </source>
</evidence>
<feature type="region of interest" description="Disordered" evidence="5">
    <location>
        <begin position="542"/>
        <end position="583"/>
    </location>
</feature>
<keyword evidence="2 4" id="KW-0863">Zinc-finger</keyword>
<feature type="compositionally biased region" description="Polar residues" evidence="5">
    <location>
        <begin position="318"/>
        <end position="328"/>
    </location>
</feature>
<feature type="compositionally biased region" description="Polar residues" evidence="5">
    <location>
        <begin position="705"/>
        <end position="721"/>
    </location>
</feature>
<dbReference type="InterPro" id="IPR013083">
    <property type="entry name" value="Znf_RING/FYVE/PHD"/>
</dbReference>
<reference evidence="7" key="1">
    <citation type="submission" date="2022-03" db="EMBL/GenBank/DDBJ databases">
        <authorList>
            <person name="Legras J.-L."/>
            <person name="Devillers H."/>
            <person name="Grondin C."/>
        </authorList>
    </citation>
    <scope>NUCLEOTIDE SEQUENCE</scope>
    <source>
        <strain evidence="7">CLIB 1423</strain>
    </source>
</reference>
<feature type="region of interest" description="Disordered" evidence="5">
    <location>
        <begin position="355"/>
        <end position="421"/>
    </location>
</feature>
<feature type="compositionally biased region" description="Low complexity" evidence="5">
    <location>
        <begin position="297"/>
        <end position="314"/>
    </location>
</feature>
<protein>
    <recommendedName>
        <fullName evidence="6">FYVE-type domain-containing protein</fullName>
    </recommendedName>
</protein>
<dbReference type="InterPro" id="IPR000306">
    <property type="entry name" value="Znf_FYVE"/>
</dbReference>
<organism evidence="7 8">
    <name type="scientific">[Candida] railenensis</name>
    <dbReference type="NCBI Taxonomy" id="45579"/>
    <lineage>
        <taxon>Eukaryota</taxon>
        <taxon>Fungi</taxon>
        <taxon>Dikarya</taxon>
        <taxon>Ascomycota</taxon>
        <taxon>Saccharomycotina</taxon>
        <taxon>Pichiomycetes</taxon>
        <taxon>Debaryomycetaceae</taxon>
        <taxon>Kurtzmaniella</taxon>
    </lineage>
</organism>
<evidence type="ECO:0000256" key="5">
    <source>
        <dbReference type="SAM" id="MobiDB-lite"/>
    </source>
</evidence>
<feature type="region of interest" description="Disordered" evidence="5">
    <location>
        <begin position="285"/>
        <end position="328"/>
    </location>
</feature>
<sequence length="721" mass="79437">MTDSEVGDVKLPPFSFTKKPVTSIHPSPHSAISDIIPNSSVVRGAGEGNSSLIPPSDITTNPSLYNNIDYDEQIRAPRMNNINYYTYNTARQQTGERGGSTVSGVGSGSISSSRKDSGESKDNSSTPSTTANTSPSNDAKTLGNRDSDENYLPANFDLNQPIRRFSTASNNTTSESPKTAILNYTTNNYIYERNQGPRKVFEDGLEPAQRDSQSQLLQHQSQEHQNQHQQEQHQNQQHQNQHQQQHQQQDRHQQHSHSHQQEQQPDAGAEEAINKDKLLKALENLKNNTTTRERQRSTASNSSTGSNGSQNSTRIKNRTSNMPYNNHLLNRNGTELQQVYELKKPLCTPAVLRPIVTGSNSSNNVNTGNSLTPTSSATATPGEVLNSLSTMDLITPNQTGTSTPGNTSSDGAEPNGSPTTPYVDIKAFPFSQSNGLTSISPTLRVDPQRTETFTQTTTKLDLSTQPVEPTHEHWKPNNFTSHCMKCVGAFGNFFTPQRKRRHHCRFCGLIFCFDCLWQLDVDSANTTGGGVGSNIASNRLTRSVSNSSMQVRSTTSRADGNNYNKNSQALSQSNPTAVPSAANDSVGGVLMDSEARFVIPIFQEVQKQALSIQFEDHFKFCKVCKDCGNKYQNLIGELNSGEEVKDAPFLFIENPYLQQTRKTTSGGGNNMYSNFESRQKLIERGRQMSGINESDLPAGEFDGVQKSQTSNVPSDWSWSSF</sequence>
<feature type="compositionally biased region" description="Low complexity" evidence="5">
    <location>
        <begin position="356"/>
        <end position="381"/>
    </location>
</feature>
<feature type="compositionally biased region" description="Low complexity" evidence="5">
    <location>
        <begin position="210"/>
        <end position="220"/>
    </location>
</feature>
<dbReference type="OrthoDB" id="5352132at2759"/>
<dbReference type="PANTHER" id="PTHR23164">
    <property type="entry name" value="EARLY ENDOSOME ANTIGEN 1"/>
    <property type="match status" value="1"/>
</dbReference>
<dbReference type="Pfam" id="PF01363">
    <property type="entry name" value="FYVE"/>
    <property type="match status" value="1"/>
</dbReference>